<organism evidence="12 13">
    <name type="scientific">Caldiarchaeum subterraneum</name>
    <dbReference type="NCBI Taxonomy" id="311458"/>
    <lineage>
        <taxon>Archaea</taxon>
        <taxon>Nitrososphaerota</taxon>
        <taxon>Candidatus Caldarchaeales</taxon>
        <taxon>Candidatus Caldarchaeaceae</taxon>
        <taxon>Candidatus Caldarchaeum</taxon>
    </lineage>
</organism>
<dbReference type="EMBL" id="DQVM01000026">
    <property type="protein sequence ID" value="HIQ29164.1"/>
    <property type="molecule type" value="Genomic_DNA"/>
</dbReference>
<dbReference type="SMART" id="SM00917">
    <property type="entry name" value="LeuA_dimer"/>
    <property type="match status" value="1"/>
</dbReference>
<evidence type="ECO:0000313" key="13">
    <source>
        <dbReference type="Proteomes" id="UP000608579"/>
    </source>
</evidence>
<dbReference type="Pfam" id="PF00682">
    <property type="entry name" value="HMGL-like"/>
    <property type="match status" value="1"/>
</dbReference>
<comment type="catalytic activity">
    <reaction evidence="1">
        <text>3-methyl-2-oxobutanoate + acetyl-CoA + H2O = (2S)-2-isopropylmalate + CoA + H(+)</text>
        <dbReference type="Rhea" id="RHEA:21524"/>
        <dbReference type="ChEBI" id="CHEBI:1178"/>
        <dbReference type="ChEBI" id="CHEBI:11851"/>
        <dbReference type="ChEBI" id="CHEBI:15377"/>
        <dbReference type="ChEBI" id="CHEBI:15378"/>
        <dbReference type="ChEBI" id="CHEBI:57287"/>
        <dbReference type="ChEBI" id="CHEBI:57288"/>
        <dbReference type="EC" id="2.3.3.13"/>
    </reaction>
</comment>
<dbReference type="Proteomes" id="UP000608579">
    <property type="component" value="Unassembled WGS sequence"/>
</dbReference>
<evidence type="ECO:0000256" key="9">
    <source>
        <dbReference type="ARBA" id="ARBA00030312"/>
    </source>
</evidence>
<keyword evidence="8" id="KW-0100">Branched-chain amino acid biosynthesis</keyword>
<evidence type="ECO:0000256" key="10">
    <source>
        <dbReference type="RuleBase" id="RU003523"/>
    </source>
</evidence>
<evidence type="ECO:0000313" key="12">
    <source>
        <dbReference type="EMBL" id="HIQ29164.1"/>
    </source>
</evidence>
<evidence type="ECO:0000256" key="3">
    <source>
        <dbReference type="ARBA" id="ARBA00006154"/>
    </source>
</evidence>
<keyword evidence="7 10" id="KW-0808">Transferase</keyword>
<protein>
    <recommendedName>
        <fullName evidence="4">2-isopropylmalate synthase</fullName>
        <ecNumber evidence="4">2.3.3.13</ecNumber>
    </recommendedName>
    <alternativeName>
        <fullName evidence="9">Alpha-isopropylmalate synthase</fullName>
    </alternativeName>
</protein>
<dbReference type="PANTHER" id="PTHR10277">
    <property type="entry name" value="HOMOCITRATE SYNTHASE-RELATED"/>
    <property type="match status" value="1"/>
</dbReference>
<gene>
    <name evidence="12" type="ORF">EYH45_01220</name>
</gene>
<evidence type="ECO:0000256" key="5">
    <source>
        <dbReference type="ARBA" id="ARBA00022430"/>
    </source>
</evidence>
<dbReference type="Pfam" id="PF22617">
    <property type="entry name" value="HCS_D2"/>
    <property type="match status" value="1"/>
</dbReference>
<dbReference type="CDD" id="cd07940">
    <property type="entry name" value="DRE_TIM_IPMS"/>
    <property type="match status" value="1"/>
</dbReference>
<dbReference type="SUPFAM" id="SSF110921">
    <property type="entry name" value="2-isopropylmalate synthase LeuA, allosteric (dimerisation) domain"/>
    <property type="match status" value="1"/>
</dbReference>
<evidence type="ECO:0000256" key="6">
    <source>
        <dbReference type="ARBA" id="ARBA00022605"/>
    </source>
</evidence>
<dbReference type="PROSITE" id="PS00815">
    <property type="entry name" value="AIPM_HOMOCIT_SYNTH_1"/>
    <property type="match status" value="1"/>
</dbReference>
<dbReference type="EC" id="2.3.3.13" evidence="4"/>
<comment type="similarity">
    <text evidence="3 10">Belongs to the alpha-IPM synthase/homocitrate synthase family.</text>
</comment>
<dbReference type="NCBIfam" id="TIGR02090">
    <property type="entry name" value="LEU1_arch"/>
    <property type="match status" value="1"/>
</dbReference>
<evidence type="ECO:0000256" key="8">
    <source>
        <dbReference type="ARBA" id="ARBA00023304"/>
    </source>
</evidence>
<comment type="caution">
    <text evidence="12">The sequence shown here is derived from an EMBL/GenBank/DDBJ whole genome shotgun (WGS) entry which is preliminary data.</text>
</comment>
<dbReference type="SUPFAM" id="SSF51569">
    <property type="entry name" value="Aldolase"/>
    <property type="match status" value="1"/>
</dbReference>
<name>A0A833EBF1_CALS0</name>
<reference evidence="12" key="1">
    <citation type="journal article" date="2020" name="ISME J.">
        <title>Gammaproteobacteria mediating utilization of methyl-, sulfur- and petroleum organic compounds in deep ocean hydrothermal plumes.</title>
        <authorList>
            <person name="Zhou Z."/>
            <person name="Liu Y."/>
            <person name="Pan J."/>
            <person name="Cron B.R."/>
            <person name="Toner B.M."/>
            <person name="Anantharaman K."/>
            <person name="Breier J.A."/>
            <person name="Dick G.J."/>
            <person name="Li M."/>
        </authorList>
    </citation>
    <scope>NUCLEOTIDE SEQUENCE</scope>
    <source>
        <strain evidence="12">SZUA-1515</strain>
    </source>
</reference>
<dbReference type="Gene3D" id="3.30.160.270">
    <property type="match status" value="1"/>
</dbReference>
<evidence type="ECO:0000256" key="2">
    <source>
        <dbReference type="ARBA" id="ARBA00004689"/>
    </source>
</evidence>
<dbReference type="FunFam" id="1.10.238.260:FF:000001">
    <property type="entry name" value="2-isopropylmalate synthase"/>
    <property type="match status" value="1"/>
</dbReference>
<dbReference type="InterPro" id="IPR000891">
    <property type="entry name" value="PYR_CT"/>
</dbReference>
<dbReference type="PANTHER" id="PTHR10277:SF9">
    <property type="entry name" value="2-ISOPROPYLMALATE SYNTHASE 1, CHLOROPLASTIC-RELATED"/>
    <property type="match status" value="1"/>
</dbReference>
<keyword evidence="5" id="KW-0432">Leucine biosynthesis</keyword>
<dbReference type="NCBIfam" id="NF002085">
    <property type="entry name" value="PRK00915.1-2"/>
    <property type="match status" value="1"/>
</dbReference>
<feature type="domain" description="Pyruvate carboxyltransferase" evidence="11">
    <location>
        <begin position="17"/>
        <end position="268"/>
    </location>
</feature>
<dbReference type="InterPro" id="IPR050073">
    <property type="entry name" value="2-IPM_HCS-like"/>
</dbReference>
<dbReference type="Gene3D" id="3.20.20.70">
    <property type="entry name" value="Aldolase class I"/>
    <property type="match status" value="1"/>
</dbReference>
<dbReference type="InterPro" id="IPR002034">
    <property type="entry name" value="AIPM/Hcit_synth_CS"/>
</dbReference>
<comment type="pathway">
    <text evidence="2">Amino-acid biosynthesis; L-leucine biosynthesis; L-leucine from 3-methyl-2-oxobutanoate: step 1/4.</text>
</comment>
<dbReference type="InterPro" id="IPR036230">
    <property type="entry name" value="LeuA_allosteric_dom_sf"/>
</dbReference>
<dbReference type="AlphaFoldDB" id="A0A833EBF1"/>
<dbReference type="InterPro" id="IPR054691">
    <property type="entry name" value="LeuA/HCS_post-cat"/>
</dbReference>
<dbReference type="FunFam" id="3.20.20.70:FF:000010">
    <property type="entry name" value="2-isopropylmalate synthase"/>
    <property type="match status" value="1"/>
</dbReference>
<dbReference type="InterPro" id="IPR013709">
    <property type="entry name" value="2-isopropylmalate_synth_dimer"/>
</dbReference>
<sequence>MAWKSFLEKEYTLPERVYIFDTTLRDGEQTPGAALRPEDKIKVAEALSELGVDIIEAGFPLVSKGEFNAVKTIANLGIGSKVCALARAEKMDIDAALQANVDWIHVFIATSDIHLRYKLKMTREQVLERAYNMVDYAKQHGVTVHFSAEDATRTEPSYLMQVFREVEKAGADSIDIPDTVGTALPTAMRYLVKLTKENVHIPVSVHCHDDFGLAVSNSLAGVEAGAEIIHCTINGIGERAGNASLEETVAALHFLYGIKTNIKLEKLYSTSRLVEKLTGITIPKNKAIVGDNAFSHESGIHVHGILGSPETYEPVMPESFGRRRRIIFGKHSGVHGVESLLKEYGFSHDREKLRKVLDRIKEIGDSGGKVSEEDVLEIANQIYGRQSLNRSTVRKLHVSKINREYEALCELVVAQELVNGRGVGDNAILASLNSAINAVRSISDVRLVDYKIHSSFDGIHPSEAEVVIEIKGEESTGRGLNKDPATAVAAAVASAVHQILTSEKFVKVSGERKW</sequence>
<dbReference type="InterPro" id="IPR011830">
    <property type="entry name" value="LEU1_arch"/>
</dbReference>
<dbReference type="InterPro" id="IPR013785">
    <property type="entry name" value="Aldolase_TIM"/>
</dbReference>
<evidence type="ECO:0000256" key="4">
    <source>
        <dbReference type="ARBA" id="ARBA00012973"/>
    </source>
</evidence>
<dbReference type="GO" id="GO:0009098">
    <property type="term" value="P:L-leucine biosynthetic process"/>
    <property type="evidence" value="ECO:0007669"/>
    <property type="project" value="UniProtKB-KW"/>
</dbReference>
<evidence type="ECO:0000259" key="11">
    <source>
        <dbReference type="PROSITE" id="PS50991"/>
    </source>
</evidence>
<dbReference type="PROSITE" id="PS50991">
    <property type="entry name" value="PYR_CT"/>
    <property type="match status" value="1"/>
</dbReference>
<dbReference type="GO" id="GO:0003852">
    <property type="term" value="F:2-isopropylmalate synthase activity"/>
    <property type="evidence" value="ECO:0007669"/>
    <property type="project" value="UniProtKB-EC"/>
</dbReference>
<evidence type="ECO:0000256" key="1">
    <source>
        <dbReference type="ARBA" id="ARBA00000064"/>
    </source>
</evidence>
<dbReference type="Gene3D" id="4.10.430.20">
    <property type="match status" value="1"/>
</dbReference>
<accession>A0A833EBF1</accession>
<keyword evidence="6" id="KW-0028">Amino-acid biosynthesis</keyword>
<dbReference type="PROSITE" id="PS00816">
    <property type="entry name" value="AIPM_HOMOCIT_SYNTH_2"/>
    <property type="match status" value="1"/>
</dbReference>
<proteinExistence type="inferred from homology"/>
<dbReference type="Pfam" id="PF08502">
    <property type="entry name" value="LeuA_dimer"/>
    <property type="match status" value="1"/>
</dbReference>
<evidence type="ECO:0000256" key="7">
    <source>
        <dbReference type="ARBA" id="ARBA00022679"/>
    </source>
</evidence>